<feature type="compositionally biased region" description="Basic and acidic residues" evidence="1">
    <location>
        <begin position="27"/>
        <end position="37"/>
    </location>
</feature>
<dbReference type="Proteomes" id="UP000222542">
    <property type="component" value="Unassembled WGS sequence"/>
</dbReference>
<reference evidence="2 3" key="1">
    <citation type="journal article" date="2014" name="Nat. Genet.">
        <title>Genome sequence of the hot pepper provides insights into the evolution of pungency in Capsicum species.</title>
        <authorList>
            <person name="Kim S."/>
            <person name="Park M."/>
            <person name="Yeom S.I."/>
            <person name="Kim Y.M."/>
            <person name="Lee J.M."/>
            <person name="Lee H.A."/>
            <person name="Seo E."/>
            <person name="Choi J."/>
            <person name="Cheong K."/>
            <person name="Kim K.T."/>
            <person name="Jung K."/>
            <person name="Lee G.W."/>
            <person name="Oh S.K."/>
            <person name="Bae C."/>
            <person name="Kim S.B."/>
            <person name="Lee H.Y."/>
            <person name="Kim S.Y."/>
            <person name="Kim M.S."/>
            <person name="Kang B.C."/>
            <person name="Jo Y.D."/>
            <person name="Yang H.B."/>
            <person name="Jeong H.J."/>
            <person name="Kang W.H."/>
            <person name="Kwon J.K."/>
            <person name="Shin C."/>
            <person name="Lim J.Y."/>
            <person name="Park J.H."/>
            <person name="Huh J.H."/>
            <person name="Kim J.S."/>
            <person name="Kim B.D."/>
            <person name="Cohen O."/>
            <person name="Paran I."/>
            <person name="Suh M.C."/>
            <person name="Lee S.B."/>
            <person name="Kim Y.K."/>
            <person name="Shin Y."/>
            <person name="Noh S.J."/>
            <person name="Park J."/>
            <person name="Seo Y.S."/>
            <person name="Kwon S.Y."/>
            <person name="Kim H.A."/>
            <person name="Park J.M."/>
            <person name="Kim H.J."/>
            <person name="Choi S.B."/>
            <person name="Bosland P.W."/>
            <person name="Reeves G."/>
            <person name="Jo S.H."/>
            <person name="Lee B.W."/>
            <person name="Cho H.T."/>
            <person name="Choi H.S."/>
            <person name="Lee M.S."/>
            <person name="Yu Y."/>
            <person name="Do Choi Y."/>
            <person name="Park B.S."/>
            <person name="van Deynze A."/>
            <person name="Ashrafi H."/>
            <person name="Hill T."/>
            <person name="Kim W.T."/>
            <person name="Pai H.S."/>
            <person name="Ahn H.K."/>
            <person name="Yeam I."/>
            <person name="Giovannoni J.J."/>
            <person name="Rose J.K."/>
            <person name="Sorensen I."/>
            <person name="Lee S.J."/>
            <person name="Kim R.W."/>
            <person name="Choi I.Y."/>
            <person name="Choi B.S."/>
            <person name="Lim J.S."/>
            <person name="Lee Y.H."/>
            <person name="Choi D."/>
        </authorList>
    </citation>
    <scope>NUCLEOTIDE SEQUENCE [LARGE SCALE GENOMIC DNA]</scope>
    <source>
        <strain evidence="3">cv. CM334</strain>
    </source>
</reference>
<keyword evidence="3" id="KW-1185">Reference proteome</keyword>
<comment type="caution">
    <text evidence="2">The sequence shown here is derived from an EMBL/GenBank/DDBJ whole genome shotgun (WGS) entry which is preliminary data.</text>
</comment>
<dbReference type="AlphaFoldDB" id="A0A2G3A5D9"/>
<dbReference type="EMBL" id="AYRZ02000002">
    <property type="protein sequence ID" value="PHT89411.1"/>
    <property type="molecule type" value="Genomic_DNA"/>
</dbReference>
<gene>
    <name evidence="2" type="ORF">T459_04524</name>
</gene>
<evidence type="ECO:0000313" key="2">
    <source>
        <dbReference type="EMBL" id="PHT89411.1"/>
    </source>
</evidence>
<dbReference type="Gramene" id="PHT89411">
    <property type="protein sequence ID" value="PHT89411"/>
    <property type="gene ID" value="T459_04524"/>
</dbReference>
<proteinExistence type="predicted"/>
<name>A0A2G3A5D9_CAPAN</name>
<sequence length="100" mass="11382">MENVNGRKLVEPERGVDLSGNWNIDWGKTKKDEEQTLGRDGGGISAIGPVPWVLSVIVQRKKRKGRGCLRDAKRMRHSSEPDYDYKDDLVKVWQESEGKT</sequence>
<feature type="region of interest" description="Disordered" evidence="1">
    <location>
        <begin position="21"/>
        <end position="42"/>
    </location>
</feature>
<organism evidence="2 3">
    <name type="scientific">Capsicum annuum</name>
    <name type="common">Capsicum pepper</name>
    <dbReference type="NCBI Taxonomy" id="4072"/>
    <lineage>
        <taxon>Eukaryota</taxon>
        <taxon>Viridiplantae</taxon>
        <taxon>Streptophyta</taxon>
        <taxon>Embryophyta</taxon>
        <taxon>Tracheophyta</taxon>
        <taxon>Spermatophyta</taxon>
        <taxon>Magnoliopsida</taxon>
        <taxon>eudicotyledons</taxon>
        <taxon>Gunneridae</taxon>
        <taxon>Pentapetalae</taxon>
        <taxon>asterids</taxon>
        <taxon>lamiids</taxon>
        <taxon>Solanales</taxon>
        <taxon>Solanaceae</taxon>
        <taxon>Solanoideae</taxon>
        <taxon>Capsiceae</taxon>
        <taxon>Capsicum</taxon>
    </lineage>
</organism>
<evidence type="ECO:0000313" key="3">
    <source>
        <dbReference type="Proteomes" id="UP000222542"/>
    </source>
</evidence>
<protein>
    <submittedName>
        <fullName evidence="2">Uncharacterized protein</fullName>
    </submittedName>
</protein>
<accession>A0A2G3A5D9</accession>
<reference evidence="2 3" key="2">
    <citation type="journal article" date="2017" name="Genome Biol.">
        <title>New reference genome sequences of hot pepper reveal the massive evolution of plant disease-resistance genes by retroduplication.</title>
        <authorList>
            <person name="Kim S."/>
            <person name="Park J."/>
            <person name="Yeom S.I."/>
            <person name="Kim Y.M."/>
            <person name="Seo E."/>
            <person name="Kim K.T."/>
            <person name="Kim M.S."/>
            <person name="Lee J.M."/>
            <person name="Cheong K."/>
            <person name="Shin H.S."/>
            <person name="Kim S.B."/>
            <person name="Han K."/>
            <person name="Lee J."/>
            <person name="Park M."/>
            <person name="Lee H.A."/>
            <person name="Lee H.Y."/>
            <person name="Lee Y."/>
            <person name="Oh S."/>
            <person name="Lee J.H."/>
            <person name="Choi E."/>
            <person name="Choi E."/>
            <person name="Lee S.E."/>
            <person name="Jeon J."/>
            <person name="Kim H."/>
            <person name="Choi G."/>
            <person name="Song H."/>
            <person name="Lee J."/>
            <person name="Lee S.C."/>
            <person name="Kwon J.K."/>
            <person name="Lee H.Y."/>
            <person name="Koo N."/>
            <person name="Hong Y."/>
            <person name="Kim R.W."/>
            <person name="Kang W.H."/>
            <person name="Huh J.H."/>
            <person name="Kang B.C."/>
            <person name="Yang T.J."/>
            <person name="Lee Y.H."/>
            <person name="Bennetzen J.L."/>
            <person name="Choi D."/>
        </authorList>
    </citation>
    <scope>NUCLEOTIDE SEQUENCE [LARGE SCALE GENOMIC DNA]</scope>
    <source>
        <strain evidence="3">cv. CM334</strain>
    </source>
</reference>
<evidence type="ECO:0000256" key="1">
    <source>
        <dbReference type="SAM" id="MobiDB-lite"/>
    </source>
</evidence>
<dbReference type="STRING" id="4072.A0A2G3A5D9"/>